<evidence type="ECO:0000259" key="1">
    <source>
        <dbReference type="Pfam" id="PF21806"/>
    </source>
</evidence>
<dbReference type="Pfam" id="PF21806">
    <property type="entry name" value="DUF6879"/>
    <property type="match status" value="1"/>
</dbReference>
<dbReference type="AlphaFoldDB" id="A0A365H6C3"/>
<feature type="domain" description="DUF6879" evidence="1">
    <location>
        <begin position="2"/>
        <end position="165"/>
    </location>
</feature>
<name>A0A365H6C3_9ACTN</name>
<protein>
    <recommendedName>
        <fullName evidence="1">DUF6879 domain-containing protein</fullName>
    </recommendedName>
</protein>
<accession>A0A365H6C3</accession>
<comment type="caution">
    <text evidence="2">The sequence shown here is derived from an EMBL/GenBank/DDBJ whole genome shotgun (WGS) entry which is preliminary data.</text>
</comment>
<dbReference type="InterPro" id="IPR049244">
    <property type="entry name" value="DUF6879"/>
</dbReference>
<reference evidence="2 3" key="1">
    <citation type="submission" date="2018-06" db="EMBL/GenBank/DDBJ databases">
        <title>Actinomadura craniellae sp. nov. isolated from marine sponge Craniella sp.</title>
        <authorList>
            <person name="Li L."/>
            <person name="Xu Q.H."/>
            <person name="Lin H.W."/>
            <person name="Lu Y.H."/>
        </authorList>
    </citation>
    <scope>NUCLEOTIDE SEQUENCE [LARGE SCALE GENOMIC DNA]</scope>
    <source>
        <strain evidence="2 3">LHW63021</strain>
    </source>
</reference>
<dbReference type="Proteomes" id="UP000251891">
    <property type="component" value="Unassembled WGS sequence"/>
</dbReference>
<sequence length="166" mass="18396">MSFEDLFGAAETEAVKFELRDAYLTSDPAYLGWLAGESVEKVSAGYEDWTSLVSATVARGVRVRRVRVVSEPVSEYVRFEHAMTPTVNLSGGEEIRWLSRSNARDLLIPAVDVWIVDGETALFLYFSGDGDLVGSDTVTDQAMIGPIVKVFSTAWERAIPHEEFKV</sequence>
<keyword evidence="3" id="KW-1185">Reference proteome</keyword>
<gene>
    <name evidence="2" type="ORF">DPM19_12590</name>
</gene>
<organism evidence="2 3">
    <name type="scientific">Actinomadura craniellae</name>
    <dbReference type="NCBI Taxonomy" id="2231787"/>
    <lineage>
        <taxon>Bacteria</taxon>
        <taxon>Bacillati</taxon>
        <taxon>Actinomycetota</taxon>
        <taxon>Actinomycetes</taxon>
        <taxon>Streptosporangiales</taxon>
        <taxon>Thermomonosporaceae</taxon>
        <taxon>Actinomadura</taxon>
    </lineage>
</organism>
<evidence type="ECO:0000313" key="2">
    <source>
        <dbReference type="EMBL" id="RAY14599.1"/>
    </source>
</evidence>
<dbReference type="EMBL" id="QLYX01000005">
    <property type="protein sequence ID" value="RAY14599.1"/>
    <property type="molecule type" value="Genomic_DNA"/>
</dbReference>
<evidence type="ECO:0000313" key="3">
    <source>
        <dbReference type="Proteomes" id="UP000251891"/>
    </source>
</evidence>
<proteinExistence type="predicted"/>